<comment type="caution">
    <text evidence="2">The sequence shown here is derived from an EMBL/GenBank/DDBJ whole genome shotgun (WGS) entry which is preliminary data.</text>
</comment>
<evidence type="ECO:0000313" key="2">
    <source>
        <dbReference type="EMBL" id="KAH3754383.1"/>
    </source>
</evidence>
<dbReference type="AlphaFoldDB" id="A0A9D4DST2"/>
<feature type="compositionally biased region" description="Polar residues" evidence="1">
    <location>
        <begin position="33"/>
        <end position="43"/>
    </location>
</feature>
<reference evidence="2" key="2">
    <citation type="submission" date="2020-11" db="EMBL/GenBank/DDBJ databases">
        <authorList>
            <person name="McCartney M.A."/>
            <person name="Auch B."/>
            <person name="Kono T."/>
            <person name="Mallez S."/>
            <person name="Becker A."/>
            <person name="Gohl D.M."/>
            <person name="Silverstein K.A.T."/>
            <person name="Koren S."/>
            <person name="Bechman K.B."/>
            <person name="Herman A."/>
            <person name="Abrahante J.E."/>
            <person name="Garbe J."/>
        </authorList>
    </citation>
    <scope>NUCLEOTIDE SEQUENCE</scope>
    <source>
        <strain evidence="2">Duluth1</strain>
        <tissue evidence="2">Whole animal</tissue>
    </source>
</reference>
<accession>A0A9D4DST2</accession>
<dbReference type="EMBL" id="JAIWYP010000010">
    <property type="protein sequence ID" value="KAH3754383.1"/>
    <property type="molecule type" value="Genomic_DNA"/>
</dbReference>
<reference evidence="2" key="1">
    <citation type="journal article" date="2019" name="bioRxiv">
        <title>The Genome of the Zebra Mussel, Dreissena polymorpha: A Resource for Invasive Species Research.</title>
        <authorList>
            <person name="McCartney M.A."/>
            <person name="Auch B."/>
            <person name="Kono T."/>
            <person name="Mallez S."/>
            <person name="Zhang Y."/>
            <person name="Obille A."/>
            <person name="Becker A."/>
            <person name="Abrahante J.E."/>
            <person name="Garbe J."/>
            <person name="Badalamenti J.P."/>
            <person name="Herman A."/>
            <person name="Mangelson H."/>
            <person name="Liachko I."/>
            <person name="Sullivan S."/>
            <person name="Sone E.D."/>
            <person name="Koren S."/>
            <person name="Silverstein K.A.T."/>
            <person name="Beckman K.B."/>
            <person name="Gohl D.M."/>
        </authorList>
    </citation>
    <scope>NUCLEOTIDE SEQUENCE</scope>
    <source>
        <strain evidence="2">Duluth1</strain>
        <tissue evidence="2">Whole animal</tissue>
    </source>
</reference>
<proteinExistence type="predicted"/>
<keyword evidence="3" id="KW-1185">Reference proteome</keyword>
<name>A0A9D4DST2_DREPO</name>
<dbReference type="Proteomes" id="UP000828390">
    <property type="component" value="Unassembled WGS sequence"/>
</dbReference>
<evidence type="ECO:0000313" key="3">
    <source>
        <dbReference type="Proteomes" id="UP000828390"/>
    </source>
</evidence>
<sequence>MSGDRIMKDILADTRERILGLHQKRAPALISSLPKSTSLPEESTVQDDPPPP</sequence>
<gene>
    <name evidence="2" type="ORF">DPMN_189051</name>
</gene>
<protein>
    <submittedName>
        <fullName evidence="2">Uncharacterized protein</fullName>
    </submittedName>
</protein>
<feature type="region of interest" description="Disordered" evidence="1">
    <location>
        <begin position="26"/>
        <end position="52"/>
    </location>
</feature>
<organism evidence="2 3">
    <name type="scientific">Dreissena polymorpha</name>
    <name type="common">Zebra mussel</name>
    <name type="synonym">Mytilus polymorpha</name>
    <dbReference type="NCBI Taxonomy" id="45954"/>
    <lineage>
        <taxon>Eukaryota</taxon>
        <taxon>Metazoa</taxon>
        <taxon>Spiralia</taxon>
        <taxon>Lophotrochozoa</taxon>
        <taxon>Mollusca</taxon>
        <taxon>Bivalvia</taxon>
        <taxon>Autobranchia</taxon>
        <taxon>Heteroconchia</taxon>
        <taxon>Euheterodonta</taxon>
        <taxon>Imparidentia</taxon>
        <taxon>Neoheterodontei</taxon>
        <taxon>Myida</taxon>
        <taxon>Dreissenoidea</taxon>
        <taxon>Dreissenidae</taxon>
        <taxon>Dreissena</taxon>
    </lineage>
</organism>
<evidence type="ECO:0000256" key="1">
    <source>
        <dbReference type="SAM" id="MobiDB-lite"/>
    </source>
</evidence>